<evidence type="ECO:0000313" key="2">
    <source>
        <dbReference type="Proteomes" id="UP000053766"/>
    </source>
</evidence>
<accession>A0A0D8XBP7</accession>
<organism evidence="1 2">
    <name type="scientific">Dictyocaulus viviparus</name>
    <name type="common">Bovine lungworm</name>
    <dbReference type="NCBI Taxonomy" id="29172"/>
    <lineage>
        <taxon>Eukaryota</taxon>
        <taxon>Metazoa</taxon>
        <taxon>Ecdysozoa</taxon>
        <taxon>Nematoda</taxon>
        <taxon>Chromadorea</taxon>
        <taxon>Rhabditida</taxon>
        <taxon>Rhabditina</taxon>
        <taxon>Rhabditomorpha</taxon>
        <taxon>Strongyloidea</taxon>
        <taxon>Metastrongylidae</taxon>
        <taxon>Dictyocaulus</taxon>
    </lineage>
</organism>
<evidence type="ECO:0008006" key="3">
    <source>
        <dbReference type="Google" id="ProtNLM"/>
    </source>
</evidence>
<protein>
    <recommendedName>
        <fullName evidence="3">Protein quiver</fullName>
    </recommendedName>
</protein>
<dbReference type="Proteomes" id="UP000053766">
    <property type="component" value="Unassembled WGS sequence"/>
</dbReference>
<keyword evidence="2" id="KW-1185">Reference proteome</keyword>
<sequence>MLLFMLLLPITSSRMCYQCASELALINWSRYGLPHQRGDSMMADDTCLDDAHLQGHLACNAPCMTINITAIGGKHDGRVIASMFFGIVRDCQTYFRSPKLLPEGTTSMCRHSVRETKRSQRVNVTFCYCQKNLCNGDYSLTNLRRAAERIHPSTNSAFLINRNFLTCLAIITICYA</sequence>
<proteinExistence type="predicted"/>
<evidence type="ECO:0000313" key="1">
    <source>
        <dbReference type="EMBL" id="KJH41084.1"/>
    </source>
</evidence>
<gene>
    <name evidence="1" type="ORF">DICVIV_12948</name>
</gene>
<reference evidence="1 2" key="1">
    <citation type="submission" date="2013-11" db="EMBL/GenBank/DDBJ databases">
        <title>Draft genome of the bovine lungworm Dictyocaulus viviparus.</title>
        <authorList>
            <person name="Mitreva M."/>
        </authorList>
    </citation>
    <scope>NUCLEOTIDE SEQUENCE [LARGE SCALE GENOMIC DNA]</scope>
    <source>
        <strain evidence="1 2">HannoverDv2000</strain>
    </source>
</reference>
<dbReference type="OrthoDB" id="5829669at2759"/>
<name>A0A0D8XBP7_DICVI</name>
<reference evidence="2" key="2">
    <citation type="journal article" date="2016" name="Sci. Rep.">
        <title>Dictyocaulus viviparus genome, variome and transcriptome elucidate lungworm biology and support future intervention.</title>
        <authorList>
            <person name="McNulty S.N."/>
            <person name="Strube C."/>
            <person name="Rosa B.A."/>
            <person name="Martin J.C."/>
            <person name="Tyagi R."/>
            <person name="Choi Y.J."/>
            <person name="Wang Q."/>
            <person name="Hallsworth Pepin K."/>
            <person name="Zhang X."/>
            <person name="Ozersky P."/>
            <person name="Wilson R.K."/>
            <person name="Sternberg P.W."/>
            <person name="Gasser R.B."/>
            <person name="Mitreva M."/>
        </authorList>
    </citation>
    <scope>NUCLEOTIDE SEQUENCE [LARGE SCALE GENOMIC DNA]</scope>
    <source>
        <strain evidence="2">HannoverDv2000</strain>
    </source>
</reference>
<dbReference type="AlphaFoldDB" id="A0A0D8XBP7"/>
<dbReference type="EMBL" id="KN716910">
    <property type="protein sequence ID" value="KJH41084.1"/>
    <property type="molecule type" value="Genomic_DNA"/>
</dbReference>